<dbReference type="CDD" id="cd03801">
    <property type="entry name" value="GT4_PimA-like"/>
    <property type="match status" value="1"/>
</dbReference>
<dbReference type="RefSeq" id="WP_169672313.1">
    <property type="nucleotide sequence ID" value="NZ_JABBHF010000004.1"/>
</dbReference>
<dbReference type="InterPro" id="IPR001296">
    <property type="entry name" value="Glyco_trans_1"/>
</dbReference>
<dbReference type="PANTHER" id="PTHR12526">
    <property type="entry name" value="GLYCOSYLTRANSFERASE"/>
    <property type="match status" value="1"/>
</dbReference>
<dbReference type="Pfam" id="PF13439">
    <property type="entry name" value="Glyco_transf_4"/>
    <property type="match status" value="1"/>
</dbReference>
<dbReference type="PANTHER" id="PTHR12526:SF630">
    <property type="entry name" value="GLYCOSYLTRANSFERASE"/>
    <property type="match status" value="1"/>
</dbReference>
<accession>A0ABX1RVP5</accession>
<gene>
    <name evidence="3" type="ORF">HHX25_08960</name>
</gene>
<evidence type="ECO:0000313" key="4">
    <source>
        <dbReference type="Proteomes" id="UP000746690"/>
    </source>
</evidence>
<feature type="domain" description="Glycosyltransferase subfamily 4-like N-terminal" evidence="2">
    <location>
        <begin position="35"/>
        <end position="166"/>
    </location>
</feature>
<evidence type="ECO:0000313" key="3">
    <source>
        <dbReference type="EMBL" id="NMH87631.1"/>
    </source>
</evidence>
<dbReference type="InterPro" id="IPR028098">
    <property type="entry name" value="Glyco_trans_4-like_N"/>
</dbReference>
<evidence type="ECO:0000259" key="1">
    <source>
        <dbReference type="Pfam" id="PF00534"/>
    </source>
</evidence>
<dbReference type="SUPFAM" id="SSF53756">
    <property type="entry name" value="UDP-Glycosyltransferase/glycogen phosphorylase"/>
    <property type="match status" value="1"/>
</dbReference>
<feature type="domain" description="Glycosyl transferase family 1" evidence="1">
    <location>
        <begin position="175"/>
        <end position="337"/>
    </location>
</feature>
<protein>
    <submittedName>
        <fullName evidence="3">Glycosyltransferase family 4 protein</fullName>
    </submittedName>
</protein>
<dbReference type="Pfam" id="PF00534">
    <property type="entry name" value="Glycos_transf_1"/>
    <property type="match status" value="1"/>
</dbReference>
<reference evidence="3 4" key="1">
    <citation type="submission" date="2020-04" db="EMBL/GenBank/DDBJ databases">
        <title>A Flavivirga sp. nov.</title>
        <authorList>
            <person name="Sun X."/>
        </authorList>
    </citation>
    <scope>NUCLEOTIDE SEQUENCE [LARGE SCALE GENOMIC DNA]</scope>
    <source>
        <strain evidence="3 4">Y03</strain>
    </source>
</reference>
<keyword evidence="4" id="KW-1185">Reference proteome</keyword>
<evidence type="ECO:0000259" key="2">
    <source>
        <dbReference type="Pfam" id="PF13439"/>
    </source>
</evidence>
<comment type="caution">
    <text evidence="3">The sequence shown here is derived from an EMBL/GenBank/DDBJ whole genome shotgun (WGS) entry which is preliminary data.</text>
</comment>
<proteinExistence type="predicted"/>
<dbReference type="Gene3D" id="3.40.50.2000">
    <property type="entry name" value="Glycogen Phosphorylase B"/>
    <property type="match status" value="2"/>
</dbReference>
<dbReference type="Proteomes" id="UP000746690">
    <property type="component" value="Unassembled WGS sequence"/>
</dbReference>
<dbReference type="EMBL" id="JABBHF010000004">
    <property type="protein sequence ID" value="NMH87631.1"/>
    <property type="molecule type" value="Genomic_DNA"/>
</dbReference>
<sequence>MSAKILYILPSFNKFGGTPKKTMDLIKYSSNTCYLYVWTNAYAEEFKHDFVEAGAHILEGSSNNRNIVKHIRSILKIIDKHDIKIVQSQFFFGELLAGILKILRPKIRLIIAFVGSMSPKGYKKQVLNLLYSKVDMFVYISEYVKKEKTKVYPKLKKAKGIVIYNGTVKPVSTSKVVEKTEKNITVLCVSGLSKIKNVQILIDCMEVLLERKYNHVQFLIAGDGPERLDIERQIIDKGLGKNFKLLGYQKNIGDLYKKTDIFAHPCYIEGFGIAVAEAMLEEKPIVGANAGALPELIINKKTGLLVHPFKAQEWANAIIKYIEDPNYAKDFAVKAKQYAEVEFSVKRFVENYNKLYKHLQN</sequence>
<organism evidence="3 4">
    <name type="scientific">Flavivirga algicola</name>
    <dbReference type="NCBI Taxonomy" id="2729136"/>
    <lineage>
        <taxon>Bacteria</taxon>
        <taxon>Pseudomonadati</taxon>
        <taxon>Bacteroidota</taxon>
        <taxon>Flavobacteriia</taxon>
        <taxon>Flavobacteriales</taxon>
        <taxon>Flavobacteriaceae</taxon>
        <taxon>Flavivirga</taxon>
    </lineage>
</organism>
<name>A0ABX1RVP5_9FLAO</name>